<dbReference type="EMBL" id="CP017902">
    <property type="protein sequence ID" value="ARP17130.1"/>
    <property type="molecule type" value="Genomic_DNA"/>
</dbReference>
<accession>A0A1W6T8M3</accession>
<dbReference type="AlphaFoldDB" id="A0A1W6T8M3"/>
<reference evidence="2" key="1">
    <citation type="submission" date="2016-10" db="EMBL/GenBank/DDBJ databases">
        <title>The High Quality Genome of Vibrio alginolyticus K01M1.</title>
        <authorList>
            <person name="Wendling C."/>
            <person name="Chibani C.M."/>
            <person name="Hertel R."/>
            <person name="Sproer C."/>
            <person name="Bunk B."/>
            <person name="Overmann J."/>
            <person name="Roth O."/>
            <person name="Liesegang H."/>
        </authorList>
    </citation>
    <scope>NUCLEOTIDE SEQUENCE</scope>
    <source>
        <strain evidence="2">K05K4</strain>
    </source>
</reference>
<evidence type="ECO:0000259" key="1">
    <source>
        <dbReference type="Pfam" id="PF11726"/>
    </source>
</evidence>
<dbReference type="RefSeq" id="WP_025631520.1">
    <property type="nucleotide sequence ID" value="NZ_CP017889.1"/>
</dbReference>
<dbReference type="InterPro" id="IPR057271">
    <property type="entry name" value="YagK_YfjJ_C"/>
</dbReference>
<gene>
    <name evidence="2" type="ORF">K05K4_02340</name>
</gene>
<feature type="domain" description="YagK/YfjJ C-terminal" evidence="1">
    <location>
        <begin position="34"/>
        <end position="216"/>
    </location>
</feature>
<sequence>MMIYTYKGLEVLYPVSELNTHYLDRIILTMSKALKDYKRVHALRLDLRLPVSDSEKDILRRDEILNNTFNQKNIIKRFFESLKAKIKAQEKRMIASEKRVYPCHLRYVWCRERNKSDNDHYHLVLFFNKDRYFSSGYRDNEESLVRLIMDAWSSALGEYVDNADRLVQLVYKGTHYLDQNKYDFENKYQALFTRLSYFAKNRTKHYGEGKRCFGTSQG</sequence>
<protein>
    <recommendedName>
        <fullName evidence="1">YagK/YfjJ C-terminal domain-containing protein</fullName>
    </recommendedName>
</protein>
<name>A0A1W6T8M3_VIBAL</name>
<evidence type="ECO:0000313" key="2">
    <source>
        <dbReference type="EMBL" id="ARP17130.1"/>
    </source>
</evidence>
<dbReference type="Pfam" id="PF11726">
    <property type="entry name" value="YagK_YfjJ_C"/>
    <property type="match status" value="1"/>
</dbReference>
<proteinExistence type="predicted"/>
<organism evidence="2">
    <name type="scientific">Vibrio alginolyticus</name>
    <dbReference type="NCBI Taxonomy" id="663"/>
    <lineage>
        <taxon>Bacteria</taxon>
        <taxon>Pseudomonadati</taxon>
        <taxon>Pseudomonadota</taxon>
        <taxon>Gammaproteobacteria</taxon>
        <taxon>Vibrionales</taxon>
        <taxon>Vibrionaceae</taxon>
        <taxon>Vibrio</taxon>
    </lineage>
</organism>